<keyword evidence="1" id="KW-0406">Ion transport</keyword>
<keyword evidence="1" id="KW-0997">Cell inner membrane</keyword>
<comment type="caution">
    <text evidence="2">The sequence shown here is derived from an EMBL/GenBank/DDBJ whole genome shotgun (WGS) entry which is preliminary data.</text>
</comment>
<feature type="transmembrane region" description="Helical" evidence="1">
    <location>
        <begin position="151"/>
        <end position="172"/>
    </location>
</feature>
<dbReference type="Gene3D" id="1.10.287.1260">
    <property type="match status" value="1"/>
</dbReference>
<keyword evidence="1" id="KW-1003">Cell membrane</keyword>
<keyword evidence="1" id="KW-0407">Ion channel</keyword>
<keyword evidence="1" id="KW-1133">Transmembrane helix</keyword>
<feature type="transmembrane region" description="Helical" evidence="1">
    <location>
        <begin position="178"/>
        <end position="200"/>
    </location>
</feature>
<accession>A0ABV3TVE9</accession>
<comment type="function">
    <text evidence="1">Mechanosensitive channel that participates in the regulation of osmotic pressure changes within the cell, opening in response to stretch forces in the membrane lipid bilayer, without the need for other proteins. Contributes to normal resistance to hypoosmotic shock. Forms an ion channel of 1.0 nanosiemens conductance with a slight preference for anions.</text>
</comment>
<comment type="similarity">
    <text evidence="1">Belongs to the MscS (TC 1.A.23) family.</text>
</comment>
<reference evidence="2 3" key="1">
    <citation type="journal article" date="2011" name="Int. J. Syst. Evol. Microbiol.">
        <title>Zhongshania antarctica gen. nov., sp. nov. and Zhongshania guokunii sp. nov., gammaproteobacteria respectively isolated from coastal attached (fast) ice and surface seawater of the Antarctic.</title>
        <authorList>
            <person name="Li H.J."/>
            <person name="Zhang X.Y."/>
            <person name="Chen C.X."/>
            <person name="Zhang Y.J."/>
            <person name="Gao Z.M."/>
            <person name="Yu Y."/>
            <person name="Chen X.L."/>
            <person name="Chen B."/>
            <person name="Zhang Y.Z."/>
        </authorList>
    </citation>
    <scope>NUCLEOTIDE SEQUENCE [LARGE SCALE GENOMIC DNA]</scope>
    <source>
        <strain evidence="2 3">R06B22</strain>
    </source>
</reference>
<keyword evidence="3" id="KW-1185">Reference proteome</keyword>
<dbReference type="Pfam" id="PF05552">
    <property type="entry name" value="MS_channel_1st_1"/>
    <property type="match status" value="1"/>
</dbReference>
<evidence type="ECO:0000313" key="3">
    <source>
        <dbReference type="Proteomes" id="UP001557484"/>
    </source>
</evidence>
<evidence type="ECO:0000313" key="2">
    <source>
        <dbReference type="EMBL" id="MEX1665204.1"/>
    </source>
</evidence>
<name>A0ABV3TVE9_9GAMM</name>
<proteinExistence type="inferred from homology"/>
<keyword evidence="1" id="KW-0472">Membrane</keyword>
<keyword evidence="1" id="KW-0813">Transport</keyword>
<gene>
    <name evidence="2" type="ORF">AB4875_06870</name>
</gene>
<dbReference type="Proteomes" id="UP001557484">
    <property type="component" value="Unassembled WGS sequence"/>
</dbReference>
<keyword evidence="1" id="KW-0812">Transmembrane</keyword>
<feature type="transmembrane region" description="Helical" evidence="1">
    <location>
        <begin position="109"/>
        <end position="130"/>
    </location>
</feature>
<comment type="subunit">
    <text evidence="1">Homoheptamer.</text>
</comment>
<sequence>MLEIFEQEATNVITTVITLLPDLLGAVLMLLLGWLLARFLRMAITRLARAFNTLVAGRFYGTNSEFARIPTTVQQLLGATVFWATILVFVAVSVRLMGFDGVAHWLERLVVYLPSLLSGGLIIIAGAIIGSASRKLITHAAETADIARPELLGQSSQVAFIVVGLIIGLGQIGVDVTFLIMLFGIVLATVLAGFSLAFGLGAKPLVENLIANQHLKLLVKPGQQVACGSLHGRVLEFTATGVLLETEHGRTLLPAKLFMEQSLSLITSEKKDGN</sequence>
<feature type="transmembrane region" description="Helical" evidence="1">
    <location>
        <begin position="76"/>
        <end position="97"/>
    </location>
</feature>
<dbReference type="RefSeq" id="WP_368375311.1">
    <property type="nucleotide sequence ID" value="NZ_JBFRYB010000001.1"/>
</dbReference>
<protein>
    <recommendedName>
        <fullName evidence="1">Small-conductance mechanosensitive channel</fullName>
    </recommendedName>
</protein>
<dbReference type="EMBL" id="JBFRYB010000001">
    <property type="protein sequence ID" value="MEX1665204.1"/>
    <property type="molecule type" value="Genomic_DNA"/>
</dbReference>
<organism evidence="2 3">
    <name type="scientific">Zhongshania arctica</name>
    <dbReference type="NCBI Taxonomy" id="3238302"/>
    <lineage>
        <taxon>Bacteria</taxon>
        <taxon>Pseudomonadati</taxon>
        <taxon>Pseudomonadota</taxon>
        <taxon>Gammaproteobacteria</taxon>
        <taxon>Cellvibrionales</taxon>
        <taxon>Spongiibacteraceae</taxon>
        <taxon>Zhongshania</taxon>
    </lineage>
</organism>
<dbReference type="PANTHER" id="PTHR30221:SF1">
    <property type="entry name" value="SMALL-CONDUCTANCE MECHANOSENSITIVE CHANNEL"/>
    <property type="match status" value="1"/>
</dbReference>
<dbReference type="InterPro" id="IPR045275">
    <property type="entry name" value="MscS_archaea/bacteria_type"/>
</dbReference>
<comment type="caution">
    <text evidence="1">Lacks conserved residue(s) required for the propagation of feature annotation.</text>
</comment>
<feature type="transmembrane region" description="Helical" evidence="1">
    <location>
        <begin position="12"/>
        <end position="37"/>
    </location>
</feature>
<dbReference type="InterPro" id="IPR008910">
    <property type="entry name" value="MSC_TM_helix"/>
</dbReference>
<evidence type="ECO:0000256" key="1">
    <source>
        <dbReference type="RuleBase" id="RU369025"/>
    </source>
</evidence>
<comment type="subcellular location">
    <subcellularLocation>
        <location evidence="1">Cell inner membrane</location>
        <topology evidence="1">Multi-pass membrane protein</topology>
    </subcellularLocation>
</comment>
<dbReference type="PANTHER" id="PTHR30221">
    <property type="entry name" value="SMALL-CONDUCTANCE MECHANOSENSITIVE CHANNEL"/>
    <property type="match status" value="1"/>
</dbReference>